<comment type="similarity">
    <text evidence="1">Belongs to the LysR transcriptional regulatory family.</text>
</comment>
<reference evidence="6 7" key="1">
    <citation type="submission" date="2023-12" db="EMBL/GenBank/DDBJ databases">
        <title>Sinomonas terricola sp. nov, isolated from litchi orchard soil in Guangdong, PR China.</title>
        <authorList>
            <person name="Jiaxin W."/>
            <person name="Yang Z."/>
            <person name="Honghui Z."/>
        </authorList>
    </citation>
    <scope>NUCLEOTIDE SEQUENCE [LARGE SCALE GENOMIC DNA]</scope>
    <source>
        <strain evidence="6 7">JGH33</strain>
    </source>
</reference>
<dbReference type="Gene3D" id="1.10.10.10">
    <property type="entry name" value="Winged helix-like DNA-binding domain superfamily/Winged helix DNA-binding domain"/>
    <property type="match status" value="1"/>
</dbReference>
<evidence type="ECO:0000313" key="7">
    <source>
        <dbReference type="Proteomes" id="UP001304769"/>
    </source>
</evidence>
<evidence type="ECO:0000313" key="6">
    <source>
        <dbReference type="EMBL" id="MEA5456413.1"/>
    </source>
</evidence>
<evidence type="ECO:0000256" key="3">
    <source>
        <dbReference type="ARBA" id="ARBA00023125"/>
    </source>
</evidence>
<dbReference type="InterPro" id="IPR005119">
    <property type="entry name" value="LysR_subst-bd"/>
</dbReference>
<dbReference type="CDD" id="cd08423">
    <property type="entry name" value="PBP2_LTTR_like_6"/>
    <property type="match status" value="1"/>
</dbReference>
<keyword evidence="7" id="KW-1185">Reference proteome</keyword>
<feature type="domain" description="HTH lysR-type" evidence="5">
    <location>
        <begin position="2"/>
        <end position="59"/>
    </location>
</feature>
<dbReference type="Pfam" id="PF03466">
    <property type="entry name" value="LysR_substrate"/>
    <property type="match status" value="1"/>
</dbReference>
<dbReference type="PANTHER" id="PTHR30346:SF29">
    <property type="entry name" value="LYSR SUBSTRATE-BINDING"/>
    <property type="match status" value="1"/>
</dbReference>
<evidence type="ECO:0000256" key="4">
    <source>
        <dbReference type="ARBA" id="ARBA00023163"/>
    </source>
</evidence>
<sequence length="297" mass="31881">MIDLQALRSLAAVERHGSVVAAAEALGFSPSAVSQQIKKLERQSRAALLERQGRGILLTERGRALVEHGVRLLADIEQVESMLAADDAPEGTFTVASFSTAARGLLGHVAKRVAVEAPGMRLEVVAMDPAEAVAQVAHGDVQLAVVHNWNSVALEVPAHVALDPLCEDEADIILPRTHRLAALEKVPRSELLEETWCSQPRGAICHEALMRLLANERVTPRVAFVDPDFATHVELVAQGLALAFIPRLGRGTLPPEVVARPLAGEPAKRVVSAAYRRTMSASPGVRLLVKLLHESAD</sequence>
<keyword evidence="2" id="KW-0805">Transcription regulation</keyword>
<comment type="caution">
    <text evidence="6">The sequence shown here is derived from an EMBL/GenBank/DDBJ whole genome shotgun (WGS) entry which is preliminary data.</text>
</comment>
<dbReference type="EMBL" id="JAYGGQ010000014">
    <property type="protein sequence ID" value="MEA5456413.1"/>
    <property type="molecule type" value="Genomic_DNA"/>
</dbReference>
<evidence type="ECO:0000256" key="1">
    <source>
        <dbReference type="ARBA" id="ARBA00009437"/>
    </source>
</evidence>
<dbReference type="Pfam" id="PF00126">
    <property type="entry name" value="HTH_1"/>
    <property type="match status" value="1"/>
</dbReference>
<dbReference type="InterPro" id="IPR036390">
    <property type="entry name" value="WH_DNA-bd_sf"/>
</dbReference>
<evidence type="ECO:0000256" key="2">
    <source>
        <dbReference type="ARBA" id="ARBA00023015"/>
    </source>
</evidence>
<keyword evidence="3" id="KW-0238">DNA-binding</keyword>
<proteinExistence type="inferred from homology"/>
<protein>
    <submittedName>
        <fullName evidence="6">LysR family transcriptional regulator</fullName>
    </submittedName>
</protein>
<dbReference type="SUPFAM" id="SSF53850">
    <property type="entry name" value="Periplasmic binding protein-like II"/>
    <property type="match status" value="1"/>
</dbReference>
<keyword evidence="4" id="KW-0804">Transcription</keyword>
<gene>
    <name evidence="6" type="ORF">SPF06_16895</name>
</gene>
<name>A0ABU5T9Z9_9MICC</name>
<organism evidence="6 7">
    <name type="scientific">Sinomonas terricola</name>
    <dbReference type="NCBI Taxonomy" id="3110330"/>
    <lineage>
        <taxon>Bacteria</taxon>
        <taxon>Bacillati</taxon>
        <taxon>Actinomycetota</taxon>
        <taxon>Actinomycetes</taxon>
        <taxon>Micrococcales</taxon>
        <taxon>Micrococcaceae</taxon>
        <taxon>Sinomonas</taxon>
    </lineage>
</organism>
<evidence type="ECO:0000259" key="5">
    <source>
        <dbReference type="PROSITE" id="PS50931"/>
    </source>
</evidence>
<accession>A0ABU5T9Z9</accession>
<dbReference type="InterPro" id="IPR036388">
    <property type="entry name" value="WH-like_DNA-bd_sf"/>
</dbReference>
<dbReference type="SUPFAM" id="SSF46785">
    <property type="entry name" value="Winged helix' DNA-binding domain"/>
    <property type="match status" value="1"/>
</dbReference>
<dbReference type="InterPro" id="IPR000847">
    <property type="entry name" value="LysR_HTH_N"/>
</dbReference>
<dbReference type="Proteomes" id="UP001304769">
    <property type="component" value="Unassembled WGS sequence"/>
</dbReference>
<dbReference type="PROSITE" id="PS50931">
    <property type="entry name" value="HTH_LYSR"/>
    <property type="match status" value="1"/>
</dbReference>
<dbReference type="RefSeq" id="WP_323280305.1">
    <property type="nucleotide sequence ID" value="NZ_JAYGGQ010000014.1"/>
</dbReference>
<dbReference type="PANTHER" id="PTHR30346">
    <property type="entry name" value="TRANSCRIPTIONAL DUAL REGULATOR HCAR-RELATED"/>
    <property type="match status" value="1"/>
</dbReference>
<dbReference type="Gene3D" id="3.40.190.10">
    <property type="entry name" value="Periplasmic binding protein-like II"/>
    <property type="match status" value="2"/>
</dbReference>